<evidence type="ECO:0000259" key="1">
    <source>
        <dbReference type="Pfam" id="PF02342"/>
    </source>
</evidence>
<gene>
    <name evidence="2" type="ORF">GS18_0216195</name>
</gene>
<dbReference type="InterPro" id="IPR051324">
    <property type="entry name" value="Stress/Tellurium_Resist"/>
</dbReference>
<dbReference type="Proteomes" id="UP000028549">
    <property type="component" value="Unassembled WGS sequence"/>
</dbReference>
<name>A0A084GNP4_METID</name>
<dbReference type="Gene3D" id="2.60.60.30">
    <property type="entry name" value="sav2460 like domains"/>
    <property type="match status" value="1"/>
</dbReference>
<evidence type="ECO:0000313" key="3">
    <source>
        <dbReference type="Proteomes" id="UP000028549"/>
    </source>
</evidence>
<dbReference type="PANTHER" id="PTHR32097:SF15">
    <property type="entry name" value="STRESS RESPONSE PROTEIN SCP2"/>
    <property type="match status" value="1"/>
</dbReference>
<protein>
    <submittedName>
        <fullName evidence="2">Tellurium resistance protein</fullName>
    </submittedName>
</protein>
<dbReference type="Pfam" id="PF02342">
    <property type="entry name" value="TerD"/>
    <property type="match status" value="1"/>
</dbReference>
<comment type="caution">
    <text evidence="2">The sequence shown here is derived from an EMBL/GenBank/DDBJ whole genome shotgun (WGS) entry which is preliminary data.</text>
</comment>
<accession>A0A084GNP4</accession>
<dbReference type="InterPro" id="IPR003325">
    <property type="entry name" value="TerD"/>
</dbReference>
<dbReference type="OrthoDB" id="179721at2"/>
<feature type="domain" description="TerD" evidence="1">
    <location>
        <begin position="3"/>
        <end position="175"/>
    </location>
</feature>
<dbReference type="EMBL" id="JNVC02000013">
    <property type="protein sequence ID" value="KEZ48956.1"/>
    <property type="molecule type" value="Genomic_DNA"/>
</dbReference>
<dbReference type="PANTHER" id="PTHR32097">
    <property type="entry name" value="CAMP-BINDING PROTEIN 1-RELATED"/>
    <property type="match status" value="1"/>
</dbReference>
<dbReference type="AlphaFoldDB" id="A0A084GNP4"/>
<dbReference type="CDD" id="cd06974">
    <property type="entry name" value="TerD_like"/>
    <property type="match status" value="1"/>
</dbReference>
<dbReference type="STRING" id="246786.GS18_0216195"/>
<proteinExistence type="predicted"/>
<keyword evidence="3" id="KW-1185">Reference proteome</keyword>
<reference evidence="2 3" key="1">
    <citation type="journal article" date="2005" name="Int. J. Syst. Evol. Microbiol.">
        <title>Bacillus cibi sp. nov., isolated from jeotgal, a traditional Korean fermented seafood.</title>
        <authorList>
            <person name="Yoon J.H."/>
            <person name="Lee C.H."/>
            <person name="Oh T.K."/>
        </authorList>
    </citation>
    <scope>NUCLEOTIDE SEQUENCE [LARGE SCALE GENOMIC DNA]</scope>
    <source>
        <strain evidence="2 3">DSM 16189</strain>
    </source>
</reference>
<evidence type="ECO:0000313" key="2">
    <source>
        <dbReference type="EMBL" id="KEZ48956.1"/>
    </source>
</evidence>
<organism evidence="2 3">
    <name type="scientific">Metabacillus indicus</name>
    <name type="common">Bacillus indicus</name>
    <dbReference type="NCBI Taxonomy" id="246786"/>
    <lineage>
        <taxon>Bacteria</taxon>
        <taxon>Bacillati</taxon>
        <taxon>Bacillota</taxon>
        <taxon>Bacilli</taxon>
        <taxon>Bacillales</taxon>
        <taxon>Bacillaceae</taxon>
        <taxon>Metabacillus</taxon>
    </lineage>
</organism>
<sequence length="386" mass="42332">MLVQRGQKADVTKGKQIDRLTVRLGFQSANPDMEIDGAAFLLGVNGTCGQDEDFIFYGQQLSRNGAVEHSKGSGGSQEEVKISLSSLPGDVRKIAFTLTIHEGTERGHHFKDVSGIYLQVADASGAELIRFECGEELSLETAIVAGELYAHNGEWKFSAIGSGFHNGLEGLCANFGIEVKDEPQGEAAAAIEEPPAKEPEPVQPLKINLEKKQTVSIKKSARVTTVLKWDSKKDLDLYCFYDLKNGESGKVYYKELGKANQAPFITLDGDSKIAGSETIIIHKTEELRYALFAAYSAISNGFGSFKSMKARAVVDNHQGQVVTAPLFHKNWFSYWVAIAHLDFTDPASMSVSHVETYSKSGSERSPMLYPDGTFKMDEGPIEFKRN</sequence>
<dbReference type="RefSeq" id="WP_029566528.1">
    <property type="nucleotide sequence ID" value="NZ_CP176757.1"/>
</dbReference>